<feature type="region of interest" description="Disordered" evidence="1">
    <location>
        <begin position="1"/>
        <end position="37"/>
    </location>
</feature>
<name>A0A9P7FLA2_9AGAR</name>
<comment type="caution">
    <text evidence="3">The sequence shown here is derived from an EMBL/GenBank/DDBJ whole genome shotgun (WGS) entry which is preliminary data.</text>
</comment>
<protein>
    <recommendedName>
        <fullName evidence="2">Retrovirus-related Pol polyprotein from transposon TNT 1-94-like beta-barrel domain-containing protein</fullName>
    </recommendedName>
</protein>
<evidence type="ECO:0000259" key="2">
    <source>
        <dbReference type="Pfam" id="PF22936"/>
    </source>
</evidence>
<feature type="compositionally biased region" description="Basic residues" evidence="1">
    <location>
        <begin position="1"/>
        <end position="10"/>
    </location>
</feature>
<accession>A0A9P7FLA2</accession>
<dbReference type="OrthoDB" id="3069822at2759"/>
<evidence type="ECO:0000313" key="3">
    <source>
        <dbReference type="EMBL" id="KAG5633668.1"/>
    </source>
</evidence>
<evidence type="ECO:0000256" key="1">
    <source>
        <dbReference type="SAM" id="MobiDB-lite"/>
    </source>
</evidence>
<gene>
    <name evidence="3" type="ORF">H0H81_006137</name>
</gene>
<reference evidence="3" key="2">
    <citation type="submission" date="2021-10" db="EMBL/GenBank/DDBJ databases">
        <title>Phylogenomics reveals ancestral predisposition of the termite-cultivated fungus Termitomyces towards a domesticated lifestyle.</title>
        <authorList>
            <person name="Auxier B."/>
            <person name="Grum-Grzhimaylo A."/>
            <person name="Cardenas M.E."/>
            <person name="Lodge J.D."/>
            <person name="Laessoe T."/>
            <person name="Pedersen O."/>
            <person name="Smith M.E."/>
            <person name="Kuyper T.W."/>
            <person name="Franco-Molano E.A."/>
            <person name="Baroni T.J."/>
            <person name="Aanen D.K."/>
        </authorList>
    </citation>
    <scope>NUCLEOTIDE SEQUENCE</scope>
    <source>
        <strain evidence="3">D49</strain>
    </source>
</reference>
<keyword evidence="4" id="KW-1185">Reference proteome</keyword>
<dbReference type="AlphaFoldDB" id="A0A9P7FLA2"/>
<sequence length="294" mass="31924">RGGKNHKGKGKAQQTHIASSGIIPDAGSLPTPNIGSSQTVVAHTPSYTLPDLPAKTLLDRIKKNPQVASGVKPGKFGIWTSANQARTLAEHIGVTPTTKTLRQNELLIKKVGPFQPFQGLCFNNKRKTPEPDKISLGSETKQEPVDPEDMVDYGADFSDNGFVDYGDENDMQTVNGMMQVSSHIQKLQIANDRFQGTLRNLNDLPDGYDKLAHSISGSVFIGAYKFIHDHFAACTECGKSNKTNWILDSGASAHFTPDINDFVDYKLLENQGTVQTAAADQTISIIGVGTVQNW</sequence>
<dbReference type="Pfam" id="PF22936">
    <property type="entry name" value="Pol_BBD"/>
    <property type="match status" value="1"/>
</dbReference>
<feature type="non-terminal residue" evidence="3">
    <location>
        <position position="1"/>
    </location>
</feature>
<dbReference type="EMBL" id="JABCKI010007275">
    <property type="protein sequence ID" value="KAG5633668.1"/>
    <property type="molecule type" value="Genomic_DNA"/>
</dbReference>
<dbReference type="InterPro" id="IPR054722">
    <property type="entry name" value="PolX-like_BBD"/>
</dbReference>
<proteinExistence type="predicted"/>
<organism evidence="3 4">
    <name type="scientific">Sphagnurus paluster</name>
    <dbReference type="NCBI Taxonomy" id="117069"/>
    <lineage>
        <taxon>Eukaryota</taxon>
        <taxon>Fungi</taxon>
        <taxon>Dikarya</taxon>
        <taxon>Basidiomycota</taxon>
        <taxon>Agaricomycotina</taxon>
        <taxon>Agaricomycetes</taxon>
        <taxon>Agaricomycetidae</taxon>
        <taxon>Agaricales</taxon>
        <taxon>Tricholomatineae</taxon>
        <taxon>Lyophyllaceae</taxon>
        <taxon>Sphagnurus</taxon>
    </lineage>
</organism>
<feature type="region of interest" description="Disordered" evidence="1">
    <location>
        <begin position="122"/>
        <end position="147"/>
    </location>
</feature>
<feature type="domain" description="Retrovirus-related Pol polyprotein from transposon TNT 1-94-like beta-barrel" evidence="2">
    <location>
        <begin position="245"/>
        <end position="292"/>
    </location>
</feature>
<evidence type="ECO:0000313" key="4">
    <source>
        <dbReference type="Proteomes" id="UP000717328"/>
    </source>
</evidence>
<dbReference type="Proteomes" id="UP000717328">
    <property type="component" value="Unassembled WGS sequence"/>
</dbReference>
<reference evidence="3" key="1">
    <citation type="submission" date="2021-02" db="EMBL/GenBank/DDBJ databases">
        <authorList>
            <person name="Nieuwenhuis M."/>
            <person name="Van De Peppel L.J.J."/>
        </authorList>
    </citation>
    <scope>NUCLEOTIDE SEQUENCE</scope>
    <source>
        <strain evidence="3">D49</strain>
    </source>
</reference>